<evidence type="ECO:0000313" key="1">
    <source>
        <dbReference type="EMBL" id="TPG71950.1"/>
    </source>
</evidence>
<name>A0A502HFM9_9BACT</name>
<evidence type="ECO:0008006" key="3">
    <source>
        <dbReference type="Google" id="ProtNLM"/>
    </source>
</evidence>
<evidence type="ECO:0000313" key="2">
    <source>
        <dbReference type="Proteomes" id="UP000317646"/>
    </source>
</evidence>
<accession>A0A502HFM9</accession>
<dbReference type="RefSeq" id="WP_140464532.1">
    <property type="nucleotide sequence ID" value="NZ_RCYZ01000001.1"/>
</dbReference>
<dbReference type="EMBL" id="RCYZ01000001">
    <property type="protein sequence ID" value="TPG71950.1"/>
    <property type="molecule type" value="Genomic_DNA"/>
</dbReference>
<sequence>MKPRSLAHRIVSLWLAVLVLTASVGLTVERHTCRFSGRSRANLALLGSAPRGCYGTATPPRIKDDCCDFSSHLHKLTAPAHAHAFEKVLVPGPLLAAWLPELAWPQRPAFEASAGAAGPRWFAADASPPPPGGRALLRWVGKLVV</sequence>
<gene>
    <name evidence="1" type="ORF">EAH73_01515</name>
</gene>
<organism evidence="1 2">
    <name type="scientific">Hymenobacter nivis</name>
    <dbReference type="NCBI Taxonomy" id="1850093"/>
    <lineage>
        <taxon>Bacteria</taxon>
        <taxon>Pseudomonadati</taxon>
        <taxon>Bacteroidota</taxon>
        <taxon>Cytophagia</taxon>
        <taxon>Cytophagales</taxon>
        <taxon>Hymenobacteraceae</taxon>
        <taxon>Hymenobacter</taxon>
    </lineage>
</organism>
<comment type="caution">
    <text evidence="1">The sequence shown here is derived from an EMBL/GenBank/DDBJ whole genome shotgun (WGS) entry which is preliminary data.</text>
</comment>
<protein>
    <recommendedName>
        <fullName evidence="3">DUF2946 domain-containing protein</fullName>
    </recommendedName>
</protein>
<proteinExistence type="predicted"/>
<keyword evidence="2" id="KW-1185">Reference proteome</keyword>
<dbReference type="AlphaFoldDB" id="A0A502HFM9"/>
<reference evidence="1 2" key="1">
    <citation type="journal article" date="2019" name="Environ. Microbiol.">
        <title>Species interactions and distinct microbial communities in high Arctic permafrost affected cryosols are associated with the CH4 and CO2 gas fluxes.</title>
        <authorList>
            <person name="Altshuler I."/>
            <person name="Hamel J."/>
            <person name="Turney S."/>
            <person name="Magnuson E."/>
            <person name="Levesque R."/>
            <person name="Greer C."/>
            <person name="Whyte L.G."/>
        </authorList>
    </citation>
    <scope>NUCLEOTIDE SEQUENCE [LARGE SCALE GENOMIC DNA]</scope>
    <source>
        <strain evidence="1 2">S9.2P</strain>
    </source>
</reference>
<dbReference type="OrthoDB" id="885235at2"/>
<dbReference type="Proteomes" id="UP000317646">
    <property type="component" value="Unassembled WGS sequence"/>
</dbReference>